<dbReference type="PANTHER" id="PTHR33420:SF26">
    <property type="entry name" value="FIMBRIAL SUBUNIT"/>
    <property type="match status" value="1"/>
</dbReference>
<name>A0ABU9F6G7_9ENTR</name>
<dbReference type="PANTHER" id="PTHR33420">
    <property type="entry name" value="FIMBRIAL SUBUNIT ELFA-RELATED"/>
    <property type="match status" value="1"/>
</dbReference>
<evidence type="ECO:0000313" key="3">
    <source>
        <dbReference type="Proteomes" id="UP001312893"/>
    </source>
</evidence>
<dbReference type="InterPro" id="IPR000259">
    <property type="entry name" value="Adhesion_dom_fimbrial"/>
</dbReference>
<dbReference type="InterPro" id="IPR036937">
    <property type="entry name" value="Adhesion_dom_fimbrial_sf"/>
</dbReference>
<proteinExistence type="predicted"/>
<organism evidence="2 3">
    <name type="scientific">Raoultella lignicola</name>
    <dbReference type="NCBI Taxonomy" id="3040939"/>
    <lineage>
        <taxon>Bacteria</taxon>
        <taxon>Pseudomonadati</taxon>
        <taxon>Pseudomonadota</taxon>
        <taxon>Gammaproteobacteria</taxon>
        <taxon>Enterobacterales</taxon>
        <taxon>Enterobacteriaceae</taxon>
        <taxon>Klebsiella/Raoultella group</taxon>
        <taxon>Raoultella</taxon>
    </lineage>
</organism>
<reference evidence="2 3" key="1">
    <citation type="submission" date="2024-04" db="EMBL/GenBank/DDBJ databases">
        <title>Two novel Raoultella species associated with bleeding cankers of broadleaf hosts, Raoultella scottia sp. nov. and Raoultella lignicola sp. nov.</title>
        <authorList>
            <person name="Brady C.L."/>
        </authorList>
    </citation>
    <scope>NUCLEOTIDE SEQUENCE [LARGE SCALE GENOMIC DNA]</scope>
    <source>
        <strain evidence="2 3">TW_WC1a.1</strain>
    </source>
</reference>
<comment type="caution">
    <text evidence="2">The sequence shown here is derived from an EMBL/GenBank/DDBJ whole genome shotgun (WGS) entry which is preliminary data.</text>
</comment>
<feature type="domain" description="Fimbrial-type adhesion" evidence="1">
    <location>
        <begin position="23"/>
        <end position="174"/>
    </location>
</feature>
<dbReference type="InterPro" id="IPR008966">
    <property type="entry name" value="Adhesion_dom_sf"/>
</dbReference>
<keyword evidence="3" id="KW-1185">Reference proteome</keyword>
<gene>
    <name evidence="2" type="ORF">QFI96_009710</name>
</gene>
<dbReference type="EMBL" id="JARXNK020000102">
    <property type="protein sequence ID" value="MEL0551976.1"/>
    <property type="molecule type" value="Genomic_DNA"/>
</dbReference>
<evidence type="ECO:0000259" key="1">
    <source>
        <dbReference type="Pfam" id="PF00419"/>
    </source>
</evidence>
<protein>
    <submittedName>
        <fullName evidence="2">Fimbrial protein</fullName>
    </submittedName>
</protein>
<dbReference type="Pfam" id="PF00419">
    <property type="entry name" value="Fimbrial"/>
    <property type="match status" value="1"/>
</dbReference>
<sequence>MTLLLLLPVSSVKADTKLVGGDMHFHGTVMALACSLAPNADKIEVDFGHIAVKDLYLTGRSQPHAFTLSLRDCNPNVFATLSVTFNGTENANLPNHLALNSAGPGSASGIAIGLSEQNGDAIQLGQSTSRQTITEGPMDLTFLSWVEAEPEALKNQTIEYGPFSASGTWTLNYQ</sequence>
<dbReference type="RefSeq" id="WP_227540164.1">
    <property type="nucleotide sequence ID" value="NZ_JARXNK020000102.1"/>
</dbReference>
<dbReference type="Gene3D" id="2.60.40.1090">
    <property type="entry name" value="Fimbrial-type adhesion domain"/>
    <property type="match status" value="1"/>
</dbReference>
<dbReference type="Proteomes" id="UP001312893">
    <property type="component" value="Unassembled WGS sequence"/>
</dbReference>
<dbReference type="InterPro" id="IPR050263">
    <property type="entry name" value="Bact_Fimbrial_Adh_Pro"/>
</dbReference>
<evidence type="ECO:0000313" key="2">
    <source>
        <dbReference type="EMBL" id="MEL0551976.1"/>
    </source>
</evidence>
<accession>A0ABU9F6G7</accession>
<dbReference type="SUPFAM" id="SSF49401">
    <property type="entry name" value="Bacterial adhesins"/>
    <property type="match status" value="1"/>
</dbReference>